<dbReference type="GO" id="GO:0002939">
    <property type="term" value="P:tRNA N1-guanine methylation"/>
    <property type="evidence" value="ECO:0007669"/>
    <property type="project" value="TreeGrafter"/>
</dbReference>
<proteinExistence type="inferred from homology"/>
<dbReference type="EMBL" id="CP007035">
    <property type="protein sequence ID" value="AHF15813.1"/>
    <property type="molecule type" value="Genomic_DNA"/>
</dbReference>
<protein>
    <recommendedName>
        <fullName evidence="6 15">tRNA (guanine-N(1)-)-methyltransferase</fullName>
        <ecNumber evidence="5 15">2.1.1.228</ecNumber>
    </recommendedName>
    <alternativeName>
        <fullName evidence="12 15">M1G-methyltransferase</fullName>
    </alternativeName>
    <alternativeName>
        <fullName evidence="13 15">tRNA [GM37] methyltransferase</fullName>
    </alternativeName>
</protein>
<dbReference type="InterPro" id="IPR016009">
    <property type="entry name" value="tRNA_MeTrfase_TRMD/TRM10"/>
</dbReference>
<evidence type="ECO:0000256" key="14">
    <source>
        <dbReference type="ARBA" id="ARBA00047783"/>
    </source>
</evidence>
<keyword evidence="7 15" id="KW-0963">Cytoplasm</keyword>
<feature type="binding site" evidence="15 16">
    <location>
        <begin position="132"/>
        <end position="137"/>
    </location>
    <ligand>
        <name>S-adenosyl-L-methionine</name>
        <dbReference type="ChEBI" id="CHEBI:59789"/>
    </ligand>
</feature>
<evidence type="ECO:0000256" key="17">
    <source>
        <dbReference type="RuleBase" id="RU003464"/>
    </source>
</evidence>
<keyword evidence="8 15" id="KW-0489">Methyltransferase</keyword>
<dbReference type="InterPro" id="IPR029026">
    <property type="entry name" value="tRNA_m1G_MTases_N"/>
</dbReference>
<dbReference type="Gene3D" id="3.40.1280.10">
    <property type="match status" value="1"/>
</dbReference>
<keyword evidence="11 15" id="KW-0819">tRNA processing</keyword>
<evidence type="ECO:0000313" key="20">
    <source>
        <dbReference type="Proteomes" id="UP000003586"/>
    </source>
</evidence>
<organism evidence="19 20">
    <name type="scientific">Niabella soli DSM 19437</name>
    <dbReference type="NCBI Taxonomy" id="929713"/>
    <lineage>
        <taxon>Bacteria</taxon>
        <taxon>Pseudomonadati</taxon>
        <taxon>Bacteroidota</taxon>
        <taxon>Chitinophagia</taxon>
        <taxon>Chitinophagales</taxon>
        <taxon>Chitinophagaceae</taxon>
        <taxon>Niabella</taxon>
    </lineage>
</organism>
<evidence type="ECO:0000256" key="2">
    <source>
        <dbReference type="ARBA" id="ARBA00004496"/>
    </source>
</evidence>
<evidence type="ECO:0000256" key="12">
    <source>
        <dbReference type="ARBA" id="ARBA00029736"/>
    </source>
</evidence>
<comment type="function">
    <text evidence="1 15 17">Specifically methylates guanosine-37 in various tRNAs.</text>
</comment>
<gene>
    <name evidence="15" type="primary">trmD</name>
    <name evidence="19" type="ORF">NIASO_12885</name>
</gene>
<accession>W0F1Z0</accession>
<sequence length="225" mass="25161">MHIDILTVLPELLASPLEHSIMKRAQDKGLLTVAVHHLRNWAVNEYGQVDDYQYGGGAGMVMLCEPLAKAIEALSANKKFDEIIYVTPDGRTLNQRMANTLSLKGNLLIICGHYKGIDERIREKYVTLEISIGDYVLSGGELAAAVLVDSIGRLLPGVLNDETSALTDSFQDNLLAPPVYTRPVDFEGMKVPDILMSGNHTKIEEWRYEQALQRTRDRRPDLLEE</sequence>
<evidence type="ECO:0000256" key="16">
    <source>
        <dbReference type="PIRSR" id="PIRSR000386-1"/>
    </source>
</evidence>
<dbReference type="FunFam" id="1.10.1270.20:FF:000001">
    <property type="entry name" value="tRNA (guanine-N(1)-)-methyltransferase"/>
    <property type="match status" value="1"/>
</dbReference>
<evidence type="ECO:0000256" key="5">
    <source>
        <dbReference type="ARBA" id="ARBA00012807"/>
    </source>
</evidence>
<dbReference type="Gene3D" id="1.10.1270.20">
    <property type="entry name" value="tRNA(m1g37)methyltransferase, domain 2"/>
    <property type="match status" value="1"/>
</dbReference>
<dbReference type="GO" id="GO:0052906">
    <property type="term" value="F:tRNA (guanine(37)-N1)-methyltransferase activity"/>
    <property type="evidence" value="ECO:0007669"/>
    <property type="project" value="UniProtKB-UniRule"/>
</dbReference>
<dbReference type="KEGG" id="nso:NIASO_12885"/>
<dbReference type="EC" id="2.1.1.228" evidence="5 15"/>
<evidence type="ECO:0000256" key="9">
    <source>
        <dbReference type="ARBA" id="ARBA00022679"/>
    </source>
</evidence>
<evidence type="ECO:0000256" key="6">
    <source>
        <dbReference type="ARBA" id="ARBA00014679"/>
    </source>
</evidence>
<evidence type="ECO:0000256" key="13">
    <source>
        <dbReference type="ARBA" id="ARBA00033392"/>
    </source>
</evidence>
<comment type="similarity">
    <text evidence="3 15 17">Belongs to the RNA methyltransferase TrmD family.</text>
</comment>
<dbReference type="OrthoDB" id="9807416at2"/>
<dbReference type="InterPro" id="IPR002649">
    <property type="entry name" value="tRNA_m1G_MeTrfase_TrmD"/>
</dbReference>
<dbReference type="GO" id="GO:0005829">
    <property type="term" value="C:cytosol"/>
    <property type="evidence" value="ECO:0007669"/>
    <property type="project" value="TreeGrafter"/>
</dbReference>
<dbReference type="SUPFAM" id="SSF75217">
    <property type="entry name" value="alpha/beta knot"/>
    <property type="match status" value="1"/>
</dbReference>
<dbReference type="NCBIfam" id="NF000648">
    <property type="entry name" value="PRK00026.1"/>
    <property type="match status" value="1"/>
</dbReference>
<evidence type="ECO:0000313" key="19">
    <source>
        <dbReference type="EMBL" id="AHF15813.1"/>
    </source>
</evidence>
<keyword evidence="10 15" id="KW-0949">S-adenosyl-L-methionine</keyword>
<evidence type="ECO:0000259" key="18">
    <source>
        <dbReference type="Pfam" id="PF01746"/>
    </source>
</evidence>
<dbReference type="InterPro" id="IPR023148">
    <property type="entry name" value="tRNA_m1G_MeTrfase_C_sf"/>
</dbReference>
<dbReference type="Proteomes" id="UP000003586">
    <property type="component" value="Chromosome"/>
</dbReference>
<reference evidence="19 20" key="1">
    <citation type="submission" date="2013-12" db="EMBL/GenBank/DDBJ databases">
        <authorList>
            <consortium name="DOE Joint Genome Institute"/>
            <person name="Eisen J."/>
            <person name="Huntemann M."/>
            <person name="Han J."/>
            <person name="Chen A."/>
            <person name="Kyrpides N."/>
            <person name="Mavromatis K."/>
            <person name="Markowitz V."/>
            <person name="Palaniappan K."/>
            <person name="Ivanova N."/>
            <person name="Schaumberg A."/>
            <person name="Pati A."/>
            <person name="Liolios K."/>
            <person name="Nordberg H.P."/>
            <person name="Cantor M.N."/>
            <person name="Hua S.X."/>
            <person name="Woyke T."/>
        </authorList>
    </citation>
    <scope>NUCLEOTIDE SEQUENCE [LARGE SCALE GENOMIC DNA]</scope>
    <source>
        <strain evidence="20">DSM 19437</strain>
    </source>
</reference>
<evidence type="ECO:0000256" key="10">
    <source>
        <dbReference type="ARBA" id="ARBA00022691"/>
    </source>
</evidence>
<dbReference type="Pfam" id="PF01746">
    <property type="entry name" value="tRNA_m1G_MT"/>
    <property type="match status" value="1"/>
</dbReference>
<dbReference type="RefSeq" id="WP_008586097.1">
    <property type="nucleotide sequence ID" value="NZ_CP007035.1"/>
</dbReference>
<evidence type="ECO:0000256" key="11">
    <source>
        <dbReference type="ARBA" id="ARBA00022694"/>
    </source>
</evidence>
<evidence type="ECO:0000256" key="7">
    <source>
        <dbReference type="ARBA" id="ARBA00022490"/>
    </source>
</evidence>
<keyword evidence="20" id="KW-1185">Reference proteome</keyword>
<keyword evidence="9 15" id="KW-0808">Transferase</keyword>
<evidence type="ECO:0000256" key="4">
    <source>
        <dbReference type="ARBA" id="ARBA00011738"/>
    </source>
</evidence>
<dbReference type="FunFam" id="3.40.1280.10:FF:000001">
    <property type="entry name" value="tRNA (guanine-N(1)-)-methyltransferase"/>
    <property type="match status" value="1"/>
</dbReference>
<dbReference type="HAMAP" id="MF_00605">
    <property type="entry name" value="TrmD"/>
    <property type="match status" value="1"/>
</dbReference>
<comment type="subunit">
    <text evidence="4 15 17">Homodimer.</text>
</comment>
<evidence type="ECO:0000256" key="15">
    <source>
        <dbReference type="HAMAP-Rule" id="MF_00605"/>
    </source>
</evidence>
<name>W0F1Z0_9BACT</name>
<dbReference type="CDD" id="cd18080">
    <property type="entry name" value="TrmD-like"/>
    <property type="match status" value="1"/>
</dbReference>
<dbReference type="PIRSF" id="PIRSF000386">
    <property type="entry name" value="tRNA_mtase"/>
    <property type="match status" value="1"/>
</dbReference>
<dbReference type="PANTHER" id="PTHR46417:SF1">
    <property type="entry name" value="TRNA (GUANINE-N(1)-)-METHYLTRANSFERASE"/>
    <property type="match status" value="1"/>
</dbReference>
<dbReference type="PANTHER" id="PTHR46417">
    <property type="entry name" value="TRNA (GUANINE-N(1)-)-METHYLTRANSFERASE"/>
    <property type="match status" value="1"/>
</dbReference>
<dbReference type="STRING" id="929713.NIASO_12885"/>
<evidence type="ECO:0000256" key="8">
    <source>
        <dbReference type="ARBA" id="ARBA00022603"/>
    </source>
</evidence>
<comment type="subcellular location">
    <subcellularLocation>
        <location evidence="2 15 17">Cytoplasm</location>
    </subcellularLocation>
</comment>
<comment type="catalytic activity">
    <reaction evidence="14 15 17">
        <text>guanosine(37) in tRNA + S-adenosyl-L-methionine = N(1)-methylguanosine(37) in tRNA + S-adenosyl-L-homocysteine + H(+)</text>
        <dbReference type="Rhea" id="RHEA:36899"/>
        <dbReference type="Rhea" id="RHEA-COMP:10145"/>
        <dbReference type="Rhea" id="RHEA-COMP:10147"/>
        <dbReference type="ChEBI" id="CHEBI:15378"/>
        <dbReference type="ChEBI" id="CHEBI:57856"/>
        <dbReference type="ChEBI" id="CHEBI:59789"/>
        <dbReference type="ChEBI" id="CHEBI:73542"/>
        <dbReference type="ChEBI" id="CHEBI:74269"/>
        <dbReference type="EC" id="2.1.1.228"/>
    </reaction>
</comment>
<dbReference type="InterPro" id="IPR029028">
    <property type="entry name" value="Alpha/beta_knot_MTases"/>
</dbReference>
<dbReference type="AlphaFoldDB" id="W0F1Z0"/>
<dbReference type="NCBIfam" id="TIGR00088">
    <property type="entry name" value="trmD"/>
    <property type="match status" value="1"/>
</dbReference>
<dbReference type="eggNOG" id="COG0336">
    <property type="taxonomic scope" value="Bacteria"/>
</dbReference>
<dbReference type="HOGENOM" id="CLU_047363_0_1_10"/>
<feature type="binding site" evidence="15 16">
    <location>
        <position position="112"/>
    </location>
    <ligand>
        <name>S-adenosyl-L-methionine</name>
        <dbReference type="ChEBI" id="CHEBI:59789"/>
    </ligand>
</feature>
<evidence type="ECO:0000256" key="1">
    <source>
        <dbReference type="ARBA" id="ARBA00002634"/>
    </source>
</evidence>
<evidence type="ECO:0000256" key="3">
    <source>
        <dbReference type="ARBA" id="ARBA00007630"/>
    </source>
</evidence>
<feature type="domain" description="tRNA methyltransferase TRMD/TRM10-type" evidence="18">
    <location>
        <begin position="1"/>
        <end position="224"/>
    </location>
</feature>